<dbReference type="EMBL" id="LR797322">
    <property type="protein sequence ID" value="CAB4202984.1"/>
    <property type="molecule type" value="Genomic_DNA"/>
</dbReference>
<dbReference type="EMBL" id="LR796883">
    <property type="protein sequence ID" value="CAB4172715.1"/>
    <property type="molecule type" value="Genomic_DNA"/>
</dbReference>
<evidence type="ECO:0000313" key="4">
    <source>
        <dbReference type="EMBL" id="CAB4202984.1"/>
    </source>
</evidence>
<proteinExistence type="predicted"/>
<name>A0A6J5PU49_9CAUD</name>
<reference evidence="2" key="1">
    <citation type="submission" date="2020-05" db="EMBL/GenBank/DDBJ databases">
        <authorList>
            <person name="Chiriac C."/>
            <person name="Salcher M."/>
            <person name="Ghai R."/>
            <person name="Kavagutti S V."/>
        </authorList>
    </citation>
    <scope>NUCLEOTIDE SEQUENCE</scope>
</reference>
<accession>A0A6J5PU49</accession>
<evidence type="ECO:0000313" key="6">
    <source>
        <dbReference type="EMBL" id="CAB5229273.1"/>
    </source>
</evidence>
<evidence type="ECO:0000313" key="2">
    <source>
        <dbReference type="EMBL" id="CAB4172715.1"/>
    </source>
</evidence>
<protein>
    <submittedName>
        <fullName evidence="2">Uncharacterized protein</fullName>
    </submittedName>
</protein>
<sequence>MNKIKYTDQQLTRFNVSDLINDYRATHKDFATGDMGKWHDTDAMVALCEYAYTCKQRAIAIFKNRHNSRIDKYGASI</sequence>
<dbReference type="EMBL" id="LR796570">
    <property type="protein sequence ID" value="CAB4152099.1"/>
    <property type="molecule type" value="Genomic_DNA"/>
</dbReference>
<organism evidence="2">
    <name type="scientific">uncultured Caudovirales phage</name>
    <dbReference type="NCBI Taxonomy" id="2100421"/>
    <lineage>
        <taxon>Viruses</taxon>
        <taxon>Duplodnaviria</taxon>
        <taxon>Heunggongvirae</taxon>
        <taxon>Uroviricota</taxon>
        <taxon>Caudoviricetes</taxon>
        <taxon>Peduoviridae</taxon>
        <taxon>Maltschvirus</taxon>
        <taxon>Maltschvirus maltsch</taxon>
    </lineage>
</organism>
<evidence type="ECO:0000313" key="1">
    <source>
        <dbReference type="EMBL" id="CAB4152099.1"/>
    </source>
</evidence>
<dbReference type="EMBL" id="LR797047">
    <property type="protein sequence ID" value="CAB4183627.1"/>
    <property type="molecule type" value="Genomic_DNA"/>
</dbReference>
<dbReference type="EMBL" id="LR798399">
    <property type="protein sequence ID" value="CAB5229273.1"/>
    <property type="molecule type" value="Genomic_DNA"/>
</dbReference>
<evidence type="ECO:0000313" key="3">
    <source>
        <dbReference type="EMBL" id="CAB4183627.1"/>
    </source>
</evidence>
<gene>
    <name evidence="3" type="ORF">UFOVP1104_45</name>
    <name evidence="4" type="ORF">UFOVP1371_58</name>
    <name evidence="5" type="ORF">UFOVP1468_5</name>
    <name evidence="6" type="ORF">UFOVP1555_16</name>
    <name evidence="1" type="ORF">UFOVP596_49</name>
    <name evidence="2" type="ORF">UFOVP938_56</name>
</gene>
<dbReference type="EMBL" id="LR797416">
    <property type="protein sequence ID" value="CAB4214744.1"/>
    <property type="molecule type" value="Genomic_DNA"/>
</dbReference>
<evidence type="ECO:0000313" key="5">
    <source>
        <dbReference type="EMBL" id="CAB4214744.1"/>
    </source>
</evidence>